<organism evidence="5">
    <name type="scientific">Zea mays</name>
    <name type="common">Maize</name>
    <dbReference type="NCBI Taxonomy" id="4577"/>
    <lineage>
        <taxon>Eukaryota</taxon>
        <taxon>Viridiplantae</taxon>
        <taxon>Streptophyta</taxon>
        <taxon>Embryophyta</taxon>
        <taxon>Tracheophyta</taxon>
        <taxon>Spermatophyta</taxon>
        <taxon>Magnoliopsida</taxon>
        <taxon>Liliopsida</taxon>
        <taxon>Poales</taxon>
        <taxon>Poaceae</taxon>
        <taxon>PACMAD clade</taxon>
        <taxon>Panicoideae</taxon>
        <taxon>Andropogonodae</taxon>
        <taxon>Andropogoneae</taxon>
        <taxon>Tripsacinae</taxon>
        <taxon>Zea</taxon>
    </lineage>
</organism>
<dbReference type="Proteomes" id="UP000251960">
    <property type="component" value="Chromosome 7"/>
</dbReference>
<accession>A0A3L6E005</accession>
<dbReference type="PANTHER" id="PTHR31149:SF11">
    <property type="entry name" value="187-KDA MICROTUBULE-ASSOCIATED PROTEIN AIR9"/>
    <property type="match status" value="1"/>
</dbReference>
<dbReference type="FunFam" id="3.80.10.10:FF:000328">
    <property type="entry name" value="187-kDa microtubule-associated protein AIR9"/>
    <property type="match status" value="1"/>
</dbReference>
<feature type="domain" description="AIR9-like A9" evidence="2">
    <location>
        <begin position="633"/>
        <end position="682"/>
    </location>
</feature>
<dbReference type="PANTHER" id="PTHR31149">
    <property type="entry name" value="EXPRESSED PROTEIN"/>
    <property type="match status" value="1"/>
</dbReference>
<comment type="caution">
    <text evidence="5">The sequence shown here is derived from an EMBL/GenBank/DDBJ whole genome shotgun (WGS) entry which is preliminary data.</text>
</comment>
<dbReference type="ExpressionAtlas" id="A0A3L6DZR1">
    <property type="expression patterns" value="baseline and differential"/>
</dbReference>
<evidence type="ECO:0000313" key="6">
    <source>
        <dbReference type="Proteomes" id="UP000251960"/>
    </source>
</evidence>
<feature type="domain" description="AIR9-like A9" evidence="2">
    <location>
        <begin position="421"/>
        <end position="496"/>
    </location>
</feature>
<dbReference type="EMBL" id="NCVQ01000008">
    <property type="protein sequence ID" value="PWZ14146.1"/>
    <property type="molecule type" value="Genomic_DNA"/>
</dbReference>
<gene>
    <name evidence="5" type="ORF">Zm00014a_001792</name>
</gene>
<dbReference type="EMBL" id="NCVQ01000008">
    <property type="protein sequence ID" value="PWZ14145.1"/>
    <property type="molecule type" value="Genomic_DNA"/>
</dbReference>
<feature type="compositionally biased region" description="Basic and acidic residues" evidence="1">
    <location>
        <begin position="114"/>
        <end position="131"/>
    </location>
</feature>
<feature type="region of interest" description="Disordered" evidence="1">
    <location>
        <begin position="1"/>
        <end position="204"/>
    </location>
</feature>
<reference evidence="5 6" key="1">
    <citation type="journal article" date="2018" name="Nat. Genet.">
        <title>Extensive intraspecific gene order and gene structural variations between Mo17 and other maize genomes.</title>
        <authorList>
            <person name="Sun S."/>
            <person name="Zhou Y."/>
            <person name="Chen J."/>
            <person name="Shi J."/>
            <person name="Zhao H."/>
            <person name="Zhao H."/>
            <person name="Song W."/>
            <person name="Zhang M."/>
            <person name="Cui Y."/>
            <person name="Dong X."/>
            <person name="Liu H."/>
            <person name="Ma X."/>
            <person name="Jiao Y."/>
            <person name="Wang B."/>
            <person name="Wei X."/>
            <person name="Stein J.C."/>
            <person name="Glaubitz J.C."/>
            <person name="Lu F."/>
            <person name="Yu G."/>
            <person name="Liang C."/>
            <person name="Fengler K."/>
            <person name="Li B."/>
            <person name="Rafalski A."/>
            <person name="Schnable P.S."/>
            <person name="Ware D.H."/>
            <person name="Buckler E.S."/>
            <person name="Lai J."/>
        </authorList>
    </citation>
    <scope>NUCLEOTIDE SEQUENCE [LARGE SCALE GENOMIC DNA]</scope>
    <source>
        <strain evidence="6">cv. Missouri 17</strain>
        <tissue evidence="5">Seedling</tissue>
    </source>
</reference>
<evidence type="ECO:0000313" key="4">
    <source>
        <dbReference type="EMBL" id="PWZ14145.1"/>
    </source>
</evidence>
<feature type="domain" description="AIR9-like A9" evidence="2">
    <location>
        <begin position="907"/>
        <end position="987"/>
    </location>
</feature>
<dbReference type="SUPFAM" id="SSF52058">
    <property type="entry name" value="L domain-like"/>
    <property type="match status" value="1"/>
</dbReference>
<dbReference type="InterPro" id="IPR032675">
    <property type="entry name" value="LRR_dom_sf"/>
</dbReference>
<dbReference type="Pfam" id="PF23218">
    <property type="entry name" value="PH_AIR9"/>
    <property type="match status" value="1"/>
</dbReference>
<name>A0A3L6DZR1_MAIZE</name>
<feature type="domain" description="AIR9-like A9" evidence="2">
    <location>
        <begin position="1304"/>
        <end position="1390"/>
    </location>
</feature>
<feature type="domain" description="AIR9-like A9" evidence="2">
    <location>
        <begin position="1001"/>
        <end position="1084"/>
    </location>
</feature>
<dbReference type="FunFam" id="2.60.40.2700:FF:000002">
    <property type="entry name" value="187-kDa microtubule-associated protein AIR9"/>
    <property type="match status" value="2"/>
</dbReference>
<feature type="domain" description="AIR9-like A9" evidence="2">
    <location>
        <begin position="1098"/>
        <end position="1185"/>
    </location>
</feature>
<feature type="domain" description="AIR9-like A9" evidence="2">
    <location>
        <begin position="807"/>
        <end position="892"/>
    </location>
</feature>
<evidence type="ECO:0000259" key="3">
    <source>
        <dbReference type="Pfam" id="PF23218"/>
    </source>
</evidence>
<evidence type="ECO:0000256" key="1">
    <source>
        <dbReference type="SAM" id="MobiDB-lite"/>
    </source>
</evidence>
<feature type="compositionally biased region" description="Polar residues" evidence="1">
    <location>
        <begin position="169"/>
        <end position="179"/>
    </location>
</feature>
<dbReference type="Gene3D" id="3.80.10.10">
    <property type="entry name" value="Ribonuclease Inhibitor"/>
    <property type="match status" value="1"/>
</dbReference>
<feature type="domain" description="AIR9 PH-like" evidence="3">
    <location>
        <begin position="1419"/>
        <end position="1515"/>
    </location>
</feature>
<dbReference type="Pfam" id="PF23197">
    <property type="entry name" value="IG_AIR9"/>
    <property type="match status" value="9"/>
</dbReference>
<dbReference type="InterPro" id="IPR056287">
    <property type="entry name" value="PH_AIR9"/>
</dbReference>
<dbReference type="InterPro" id="IPR056284">
    <property type="entry name" value="AIR9-like_A9"/>
</dbReference>
<feature type="compositionally biased region" description="Low complexity" evidence="1">
    <location>
        <begin position="149"/>
        <end position="168"/>
    </location>
</feature>
<feature type="compositionally biased region" description="Polar residues" evidence="1">
    <location>
        <begin position="54"/>
        <end position="94"/>
    </location>
</feature>
<dbReference type="PROSITE" id="PS51450">
    <property type="entry name" value="LRR"/>
    <property type="match status" value="1"/>
</dbReference>
<accession>A0A3L6DZR1</accession>
<evidence type="ECO:0000313" key="5">
    <source>
        <dbReference type="EMBL" id="PWZ14146.1"/>
    </source>
</evidence>
<feature type="domain" description="AIR9-like A9" evidence="2">
    <location>
        <begin position="705"/>
        <end position="795"/>
    </location>
</feature>
<feature type="domain" description="AIR9-like A9" evidence="2">
    <location>
        <begin position="519"/>
        <end position="606"/>
    </location>
</feature>
<evidence type="ECO:0000259" key="2">
    <source>
        <dbReference type="Pfam" id="PF23197"/>
    </source>
</evidence>
<protein>
    <submittedName>
        <fullName evidence="4">187-kDa microtubule-associated protein AIR9</fullName>
    </submittedName>
</protein>
<dbReference type="InterPro" id="IPR001611">
    <property type="entry name" value="Leu-rich_rpt"/>
</dbReference>
<dbReference type="Gene3D" id="2.60.40.2700">
    <property type="match status" value="3"/>
</dbReference>
<sequence length="1528" mass="167291">METPSEALKPAEAKPAKPRTAAPTGRFALGTASSIKKRADGSAPAEVGVPRSSLMKSTSSLHASSAPRRSSTGTAGKQQDNGSSAAAKKSSPTLSDGARKTKLVSALAAGSKPAVEKKTSLVERTGADLARKPAVKASPTSTLKKVQSKTESSNGSSGSTRRVSSNASVPSPRSVTSNAARKLGTQASSAASNRRKSSTADSRDSRFMMLPQVDLKASDEVFVYLRDNLLSSLEGIEILKGVKVLDLSFNDFKLPGFEPLGNCVVLQQLYLAGNQITSLASLPELPNLEFLSIAQNRLKSVCMARQPRLQVLAASRNKISTLKGFPHFPSLEHLRVEENPLLEMPHLEAASILLIGPTLKKFNDRDLNSNEAEVAKQYPAHTAICIRDGWEFCSPELAADSTFSFLLEQWNNKLPQGYMVNKAYVDHPFEEDPCHCHFRFSNLGGEGELVLKYQWFLGGKTPTDFVAIPGASSEVYWPKREDVGRCLKVECTPIVNGAEFSPIFAVSLPVSPGTGCPKVINLAVSGEVVEGNILSGVPEIAWCGGTPGKGVASWLRRRWNGNAVVIDGAEGMEYQLTVNDINSSLVFMYTPVTDEGVKGEPQCTMTDFVKAARKLKILGQGVTKICHVLEHDRKLDEHIEFLLVLSDSMEYTLTKEDVGRHLKFVYIPVNLEGQEGESACAITDVVKKGVITLFYLLVWPAPPKVFNLKIVGESMEGSKISASATVTGGTEGSSRVQWYKASSSEFKNEHELEALTPSRVSKTFRIPLGAVGYYIVAKFTPVAPDGEVGEPAYATSDGLVETLPPSLNFLTVTGEFSEGQILTASYGYIGGHEGNSLYSWHLHEAEDDEGTPLSEATGLLQYCVTKEAVGKFVSFKCTPVRDDDIVGEARSFIGKDRVTPGMPTLLSLEVTGDAIEGTTMFASKRYWGGEEGDTMFRWILTNSDGTEKEIEGATSSSYTLKCNDIGFYIYVLCKPVRNDGVDGSLVSTEAIGPIIPGPPTCQSLELAGSMVEGGRLTFHAVYTGGLRGSCIQGWFRLHDDGHKDKLTADECLELDLADIDCRIELMYTPVREDGVHGLPISVTSDTILPGEPKGVNLILPECFEDNEISPIKTYFGGKEGTGKYTWFRNKEKLDNLEFDLVAESSEVVGETLKYKPSLNDVSSYLILYWVPTRRDGKVGDPLMAISDGPVMAELLKIETLNFKGNQVERETLTAAEQIPYSEIQQHIWKNYKKEMKYQWFISNGSGGDQSFEPLATQCSRSYKVRFEDIGRCLKCECFVTDVFGRSSELVSAVTAPILPGRPKIEKLEIEGRGFHTDLYAVQGTYSGGKEGKSKIQWLRSMVGSPDLISIPGETGRTYEANVDDVGYRLVAIYTPVREDGVEGQPVSVSTEQIAVEPELYREVKQKLDDGSVKFEVLCDKDRTPKKAQVMGHLERRVLEVNRKRIKVVKPGSKTSFPSTEVRGTYAPPFHVELYRNDQHRFKIVVDGDTEVDLMVQTRHMRDRIILTIRGLAQKFNSTSLNTLLRIEA</sequence>
<proteinExistence type="predicted"/>